<dbReference type="Proteomes" id="UP001344658">
    <property type="component" value="Unassembled WGS sequence"/>
</dbReference>
<comment type="caution">
    <text evidence="2">The sequence shown here is derived from an EMBL/GenBank/DDBJ whole genome shotgun (WGS) entry which is preliminary data.</text>
</comment>
<dbReference type="SUPFAM" id="SSF55961">
    <property type="entry name" value="Bet v1-like"/>
    <property type="match status" value="1"/>
</dbReference>
<protein>
    <submittedName>
        <fullName evidence="2">SRPBCC family protein</fullName>
    </submittedName>
</protein>
<evidence type="ECO:0000259" key="1">
    <source>
        <dbReference type="Pfam" id="PF03364"/>
    </source>
</evidence>
<keyword evidence="3" id="KW-1185">Reference proteome</keyword>
<dbReference type="EMBL" id="JAZEWV010000008">
    <property type="protein sequence ID" value="MEE4542936.1"/>
    <property type="molecule type" value="Genomic_DNA"/>
</dbReference>
<accession>A0ABU7PAU1</accession>
<evidence type="ECO:0000313" key="3">
    <source>
        <dbReference type="Proteomes" id="UP001344658"/>
    </source>
</evidence>
<dbReference type="Pfam" id="PF03364">
    <property type="entry name" value="Polyketide_cyc"/>
    <property type="match status" value="1"/>
</dbReference>
<dbReference type="Gene3D" id="3.30.530.20">
    <property type="match status" value="1"/>
</dbReference>
<dbReference type="InterPro" id="IPR005031">
    <property type="entry name" value="COQ10_START"/>
</dbReference>
<sequence length="164" mass="18550">MDWSHYRFRSAWHLDAPPEAVYGVLERPDRYPEWWPQVREVRQTDGTSGVLRFRSLLPYDLTVTARSVRHDPRLRVLEVAMTGDLEGWVRWTVLAAEPAAAGSPPATARTRLLYEQEVVVRKLLMRLLAVPCRPLFLANHALMMRGGRAGLLARLAACAPGPLV</sequence>
<gene>
    <name evidence="2" type="ORF">V2S66_13260</name>
</gene>
<dbReference type="InterPro" id="IPR023393">
    <property type="entry name" value="START-like_dom_sf"/>
</dbReference>
<proteinExistence type="predicted"/>
<feature type="domain" description="Coenzyme Q-binding protein COQ10 START" evidence="1">
    <location>
        <begin position="15"/>
        <end position="141"/>
    </location>
</feature>
<evidence type="ECO:0000313" key="2">
    <source>
        <dbReference type="EMBL" id="MEE4542936.1"/>
    </source>
</evidence>
<organism evidence="2 3">
    <name type="scientific">Actinacidiphila polyblastidii</name>
    <dbReference type="NCBI Taxonomy" id="3110430"/>
    <lineage>
        <taxon>Bacteria</taxon>
        <taxon>Bacillati</taxon>
        <taxon>Actinomycetota</taxon>
        <taxon>Actinomycetes</taxon>
        <taxon>Kitasatosporales</taxon>
        <taxon>Streptomycetaceae</taxon>
        <taxon>Actinacidiphila</taxon>
    </lineage>
</organism>
<name>A0ABU7PAU1_9ACTN</name>
<dbReference type="RefSeq" id="WP_330794875.1">
    <property type="nucleotide sequence ID" value="NZ_JAZEWV010000008.1"/>
</dbReference>
<reference evidence="2 3" key="1">
    <citation type="submission" date="2023-12" db="EMBL/GenBank/DDBJ databases">
        <title>Streptomyces sp. V4-01.</title>
        <authorList>
            <person name="Somphong A."/>
            <person name="Phongsopitanun W."/>
        </authorList>
    </citation>
    <scope>NUCLEOTIDE SEQUENCE [LARGE SCALE GENOMIC DNA]</scope>
    <source>
        <strain evidence="2 3">V4-01</strain>
    </source>
</reference>